<evidence type="ECO:0000313" key="3">
    <source>
        <dbReference type="EMBL" id="SVD32195.1"/>
    </source>
</evidence>
<accession>A0A382UEB3</accession>
<dbReference type="Pfam" id="PF07587">
    <property type="entry name" value="PSD1"/>
    <property type="match status" value="1"/>
</dbReference>
<evidence type="ECO:0000259" key="1">
    <source>
        <dbReference type="Pfam" id="PF07583"/>
    </source>
</evidence>
<dbReference type="InterPro" id="IPR011444">
    <property type="entry name" value="DUF1549"/>
</dbReference>
<dbReference type="EMBL" id="UINC01143333">
    <property type="protein sequence ID" value="SVD32195.1"/>
    <property type="molecule type" value="Genomic_DNA"/>
</dbReference>
<dbReference type="InterPro" id="IPR022655">
    <property type="entry name" value="DUF1553"/>
</dbReference>
<dbReference type="AlphaFoldDB" id="A0A382UEB3"/>
<feature type="domain" description="DUF1549" evidence="1">
    <location>
        <begin position="1"/>
        <end position="170"/>
    </location>
</feature>
<evidence type="ECO:0000259" key="2">
    <source>
        <dbReference type="Pfam" id="PF07587"/>
    </source>
</evidence>
<evidence type="ECO:0008006" key="4">
    <source>
        <dbReference type="Google" id="ProtNLM"/>
    </source>
</evidence>
<proteinExistence type="predicted"/>
<protein>
    <recommendedName>
        <fullName evidence="4">DUF1549 domain-containing protein</fullName>
    </recommendedName>
</protein>
<feature type="non-terminal residue" evidence="3">
    <location>
        <position position="294"/>
    </location>
</feature>
<dbReference type="Pfam" id="PF07583">
    <property type="entry name" value="PSCyt2"/>
    <property type="match status" value="1"/>
</dbReference>
<dbReference type="PANTHER" id="PTHR35889:SF3">
    <property type="entry name" value="F-BOX DOMAIN-CONTAINING PROTEIN"/>
    <property type="match status" value="1"/>
</dbReference>
<sequence length="294" mass="33648">IGLPPTPAEIDSFEKDDSPQAWEKVVDRLLASARYGERWGRHWLDVARYSDTRGYVFTAERKYPFSYTYRDYVINSFNDDLPYDTFIRHQIAADRMQLGEDKRPLAALGYLTLGRRFLNNKHDIIDDLIDVVTRGMMGLTVQCARCHDHKYDPIPTADYYSLYGIFASSREPKDLPAIGAIYPSAHSSTKPQRAMSMEDLPKPVNPRIFKRGKSSDQGDPVPRRFLAVLSPKERKPYSNGSGRLELAESITSNRNPLTARVIVNRLWKHHFSNALVRPPSDFGLFFQNSKLSSF</sequence>
<gene>
    <name evidence="3" type="ORF">METZ01_LOCUS385049</name>
</gene>
<name>A0A382UEB3_9ZZZZ</name>
<dbReference type="PANTHER" id="PTHR35889">
    <property type="entry name" value="CYCLOINULO-OLIGOSACCHARIDE FRUCTANOTRANSFERASE-RELATED"/>
    <property type="match status" value="1"/>
</dbReference>
<organism evidence="3">
    <name type="scientific">marine metagenome</name>
    <dbReference type="NCBI Taxonomy" id="408172"/>
    <lineage>
        <taxon>unclassified sequences</taxon>
        <taxon>metagenomes</taxon>
        <taxon>ecological metagenomes</taxon>
    </lineage>
</organism>
<feature type="non-terminal residue" evidence="3">
    <location>
        <position position="1"/>
    </location>
</feature>
<feature type="domain" description="DUF1553" evidence="2">
    <location>
        <begin position="242"/>
        <end position="284"/>
    </location>
</feature>
<reference evidence="3" key="1">
    <citation type="submission" date="2018-05" db="EMBL/GenBank/DDBJ databases">
        <authorList>
            <person name="Lanie J.A."/>
            <person name="Ng W.-L."/>
            <person name="Kazmierczak K.M."/>
            <person name="Andrzejewski T.M."/>
            <person name="Davidsen T.M."/>
            <person name="Wayne K.J."/>
            <person name="Tettelin H."/>
            <person name="Glass J.I."/>
            <person name="Rusch D."/>
            <person name="Podicherti R."/>
            <person name="Tsui H.-C.T."/>
            <person name="Winkler M.E."/>
        </authorList>
    </citation>
    <scope>NUCLEOTIDE SEQUENCE</scope>
</reference>